<organism evidence="1">
    <name type="scientific">marine sediment metagenome</name>
    <dbReference type="NCBI Taxonomy" id="412755"/>
    <lineage>
        <taxon>unclassified sequences</taxon>
        <taxon>metagenomes</taxon>
        <taxon>ecological metagenomes</taxon>
    </lineage>
</organism>
<dbReference type="EMBL" id="BARS01029097">
    <property type="protein sequence ID" value="GAG00952.1"/>
    <property type="molecule type" value="Genomic_DNA"/>
</dbReference>
<name>X0UNX6_9ZZZZ</name>
<gene>
    <name evidence="1" type="ORF">S01H1_45528</name>
</gene>
<proteinExistence type="predicted"/>
<reference evidence="1" key="1">
    <citation type="journal article" date="2014" name="Front. Microbiol.">
        <title>High frequency of phylogenetically diverse reductive dehalogenase-homologous genes in deep subseafloor sedimentary metagenomes.</title>
        <authorList>
            <person name="Kawai M."/>
            <person name="Futagami T."/>
            <person name="Toyoda A."/>
            <person name="Takaki Y."/>
            <person name="Nishi S."/>
            <person name="Hori S."/>
            <person name="Arai W."/>
            <person name="Tsubouchi T."/>
            <person name="Morono Y."/>
            <person name="Uchiyama I."/>
            <person name="Ito T."/>
            <person name="Fujiyama A."/>
            <person name="Inagaki F."/>
            <person name="Takami H."/>
        </authorList>
    </citation>
    <scope>NUCLEOTIDE SEQUENCE</scope>
    <source>
        <strain evidence="1">Expedition CK06-06</strain>
    </source>
</reference>
<protein>
    <submittedName>
        <fullName evidence="1">Uncharacterized protein</fullName>
    </submittedName>
</protein>
<accession>X0UNX6</accession>
<sequence length="141" mass="14446">MLTSGEVTASPTDDLSHGYCVQAATDAQIMGFLSEDGGSDSSDTSKVAFVPALANMTFKGQLVNTLSGALAVTHHTDVGLTAGLAHMTDGVNYGVDKGFSTSRDCLMVTELIDASGTCGGLVGFVVRAGWRQLDGINLLSG</sequence>
<comment type="caution">
    <text evidence="1">The sequence shown here is derived from an EMBL/GenBank/DDBJ whole genome shotgun (WGS) entry which is preliminary data.</text>
</comment>
<evidence type="ECO:0000313" key="1">
    <source>
        <dbReference type="EMBL" id="GAG00952.1"/>
    </source>
</evidence>
<dbReference type="AlphaFoldDB" id="X0UNX6"/>